<sequence length="147" mass="16656">MKGRIIFYSICLMLATSSIEAQNKKEGNSIISKSAEIKSYHSQNELLAMQKGELLDLYIERINVLVKMLPYIALTTNSSITITDLGIPNDSKNRKIMEAQAESINDFIEKTDDFQRKIIPYSDTNSLIASILFYESTLKALHELESM</sequence>
<evidence type="ECO:0000313" key="2">
    <source>
        <dbReference type="Proteomes" id="UP000641454"/>
    </source>
</evidence>
<gene>
    <name evidence="1" type="ORF">H8R25_13765</name>
</gene>
<evidence type="ECO:0000313" key="1">
    <source>
        <dbReference type="EMBL" id="MBC5845499.1"/>
    </source>
</evidence>
<dbReference type="Proteomes" id="UP000641454">
    <property type="component" value="Unassembled WGS sequence"/>
</dbReference>
<dbReference type="EMBL" id="JACRUL010000040">
    <property type="protein sequence ID" value="MBC5845499.1"/>
    <property type="molecule type" value="Genomic_DNA"/>
</dbReference>
<dbReference type="AlphaFoldDB" id="A0A923N1A8"/>
<reference evidence="1 2" key="1">
    <citation type="submission" date="2020-08" db="EMBL/GenBank/DDBJ databases">
        <title>Description of novel Flavobacterium F-392 isolate.</title>
        <authorList>
            <person name="Saticioglu I.B."/>
            <person name="Duman M."/>
            <person name="Altun S."/>
        </authorList>
    </citation>
    <scope>NUCLEOTIDE SEQUENCE [LARGE SCALE GENOMIC DNA]</scope>
    <source>
        <strain evidence="1 2">F-392</strain>
    </source>
</reference>
<proteinExistence type="predicted"/>
<name>A0A923N1A8_9FLAO</name>
<dbReference type="RefSeq" id="WP_187020134.1">
    <property type="nucleotide sequence ID" value="NZ_JACRUK010000041.1"/>
</dbReference>
<accession>A0A923N1A8</accession>
<organism evidence="1 2">
    <name type="scientific">Flavobacterium muglaense</name>
    <dbReference type="NCBI Taxonomy" id="2764716"/>
    <lineage>
        <taxon>Bacteria</taxon>
        <taxon>Pseudomonadati</taxon>
        <taxon>Bacteroidota</taxon>
        <taxon>Flavobacteriia</taxon>
        <taxon>Flavobacteriales</taxon>
        <taxon>Flavobacteriaceae</taxon>
        <taxon>Flavobacterium</taxon>
    </lineage>
</organism>
<keyword evidence="2" id="KW-1185">Reference proteome</keyword>
<comment type="caution">
    <text evidence="1">The sequence shown here is derived from an EMBL/GenBank/DDBJ whole genome shotgun (WGS) entry which is preliminary data.</text>
</comment>
<protein>
    <submittedName>
        <fullName evidence="1">Uncharacterized protein</fullName>
    </submittedName>
</protein>